<dbReference type="InterPro" id="IPR001041">
    <property type="entry name" value="2Fe-2S_ferredoxin-type"/>
</dbReference>
<name>A0A4R8DUV6_9BACT</name>
<feature type="domain" description="2Fe-2S ferredoxin-type" evidence="1">
    <location>
        <begin position="254"/>
        <end position="340"/>
    </location>
</feature>
<dbReference type="PRINTS" id="PR00406">
    <property type="entry name" value="CYTB5RDTASE"/>
</dbReference>
<reference evidence="3 4" key="1">
    <citation type="submission" date="2019-03" db="EMBL/GenBank/DDBJ databases">
        <title>Genomic Encyclopedia of Type Strains, Phase IV (KMG-IV): sequencing the most valuable type-strain genomes for metagenomic binning, comparative biology and taxonomic classification.</title>
        <authorList>
            <person name="Goeker M."/>
        </authorList>
    </citation>
    <scope>NUCLEOTIDE SEQUENCE [LARGE SCALE GENOMIC DNA]</scope>
    <source>
        <strain evidence="3 4">DSM 100059</strain>
    </source>
</reference>
<dbReference type="InterPro" id="IPR001433">
    <property type="entry name" value="OxRdtase_FAD/NAD-bd"/>
</dbReference>
<evidence type="ECO:0000259" key="2">
    <source>
        <dbReference type="PROSITE" id="PS51384"/>
    </source>
</evidence>
<dbReference type="AlphaFoldDB" id="A0A4R8DUV6"/>
<dbReference type="SUPFAM" id="SSF52343">
    <property type="entry name" value="Ferredoxin reductase-like, C-terminal NADP-linked domain"/>
    <property type="match status" value="1"/>
</dbReference>
<dbReference type="InterPro" id="IPR001709">
    <property type="entry name" value="Flavoprot_Pyr_Nucl_cyt_Rdtase"/>
</dbReference>
<dbReference type="GO" id="GO:0051537">
    <property type="term" value="F:2 iron, 2 sulfur cluster binding"/>
    <property type="evidence" value="ECO:0007669"/>
    <property type="project" value="InterPro"/>
</dbReference>
<evidence type="ECO:0000259" key="1">
    <source>
        <dbReference type="PROSITE" id="PS51085"/>
    </source>
</evidence>
<dbReference type="Gene3D" id="3.10.20.30">
    <property type="match status" value="1"/>
</dbReference>
<dbReference type="InterPro" id="IPR036010">
    <property type="entry name" value="2Fe-2S_ferredoxin-like_sf"/>
</dbReference>
<dbReference type="Gene3D" id="3.40.50.80">
    <property type="entry name" value="Nucleotide-binding domain of ferredoxin-NADP reductase (FNR) module"/>
    <property type="match status" value="1"/>
</dbReference>
<gene>
    <name evidence="3" type="ORF">EDB95_2788</name>
</gene>
<dbReference type="PROSITE" id="PS51384">
    <property type="entry name" value="FAD_FR"/>
    <property type="match status" value="1"/>
</dbReference>
<dbReference type="Pfam" id="PF00970">
    <property type="entry name" value="FAD_binding_6"/>
    <property type="match status" value="1"/>
</dbReference>
<dbReference type="PANTHER" id="PTHR47354">
    <property type="entry name" value="NADH OXIDOREDUCTASE HCR"/>
    <property type="match status" value="1"/>
</dbReference>
<dbReference type="PANTHER" id="PTHR47354:SF5">
    <property type="entry name" value="PROTEIN RFBI"/>
    <property type="match status" value="1"/>
</dbReference>
<comment type="caution">
    <text evidence="3">The sequence shown here is derived from an EMBL/GenBank/DDBJ whole genome shotgun (WGS) entry which is preliminary data.</text>
</comment>
<dbReference type="SUPFAM" id="SSF54292">
    <property type="entry name" value="2Fe-2S ferredoxin-like"/>
    <property type="match status" value="1"/>
</dbReference>
<dbReference type="CDD" id="cd00207">
    <property type="entry name" value="fer2"/>
    <property type="match status" value="1"/>
</dbReference>
<dbReference type="InterPro" id="IPR017938">
    <property type="entry name" value="Riboflavin_synthase-like_b-brl"/>
</dbReference>
<dbReference type="PRINTS" id="PR00371">
    <property type="entry name" value="FPNCR"/>
</dbReference>
<protein>
    <submittedName>
        <fullName evidence="3">Ring-1,2-phenylacetyl-CoA epoxidase subunit PaaE</fullName>
    </submittedName>
</protein>
<dbReference type="PROSITE" id="PS00197">
    <property type="entry name" value="2FE2S_FER_1"/>
    <property type="match status" value="1"/>
</dbReference>
<keyword evidence="4" id="KW-1185">Reference proteome</keyword>
<dbReference type="Proteomes" id="UP000294498">
    <property type="component" value="Unassembled WGS sequence"/>
</dbReference>
<dbReference type="InterPro" id="IPR017927">
    <property type="entry name" value="FAD-bd_FR_type"/>
</dbReference>
<dbReference type="PROSITE" id="PS51085">
    <property type="entry name" value="2FE2S_FER_2"/>
    <property type="match status" value="1"/>
</dbReference>
<dbReference type="Gene3D" id="2.40.30.10">
    <property type="entry name" value="Translation factors"/>
    <property type="match status" value="1"/>
</dbReference>
<dbReference type="GO" id="GO:0016491">
    <property type="term" value="F:oxidoreductase activity"/>
    <property type="evidence" value="ECO:0007669"/>
    <property type="project" value="InterPro"/>
</dbReference>
<dbReference type="InterPro" id="IPR008333">
    <property type="entry name" value="Cbr1-like_FAD-bd_dom"/>
</dbReference>
<feature type="domain" description="FAD-binding FR-type" evidence="2">
    <location>
        <begin position="1"/>
        <end position="98"/>
    </location>
</feature>
<evidence type="ECO:0000313" key="3">
    <source>
        <dbReference type="EMBL" id="TDX01746.1"/>
    </source>
</evidence>
<dbReference type="SUPFAM" id="SSF63380">
    <property type="entry name" value="Riboflavin synthase domain-like"/>
    <property type="match status" value="1"/>
</dbReference>
<dbReference type="RefSeq" id="WP_133994386.1">
    <property type="nucleotide sequence ID" value="NZ_SODV01000001.1"/>
</dbReference>
<dbReference type="InterPro" id="IPR039261">
    <property type="entry name" value="FNR_nucleotide-bd"/>
</dbReference>
<dbReference type="InterPro" id="IPR006058">
    <property type="entry name" value="2Fe2S_fd_BS"/>
</dbReference>
<dbReference type="CDD" id="cd06214">
    <property type="entry name" value="PA_degradation_oxidoreductase_like"/>
    <property type="match status" value="1"/>
</dbReference>
<evidence type="ECO:0000313" key="4">
    <source>
        <dbReference type="Proteomes" id="UP000294498"/>
    </source>
</evidence>
<dbReference type="EMBL" id="SODV01000001">
    <property type="protein sequence ID" value="TDX01746.1"/>
    <property type="molecule type" value="Genomic_DNA"/>
</dbReference>
<proteinExistence type="predicted"/>
<organism evidence="3 4">
    <name type="scientific">Dinghuibacter silviterrae</name>
    <dbReference type="NCBI Taxonomy" id="1539049"/>
    <lineage>
        <taxon>Bacteria</taxon>
        <taxon>Pseudomonadati</taxon>
        <taxon>Bacteroidota</taxon>
        <taxon>Chitinophagia</taxon>
        <taxon>Chitinophagales</taxon>
        <taxon>Chitinophagaceae</taxon>
        <taxon>Dinghuibacter</taxon>
    </lineage>
</organism>
<dbReference type="InterPro" id="IPR012675">
    <property type="entry name" value="Beta-grasp_dom_sf"/>
</dbReference>
<sequence>MILLRVAGRRSETHDTVTFLLEGPAVPYAPGQFLTLLVDHYGREVRRSFSLTSSPGDPFYAITVKRKPNGEISRFLQDRLRVGDTISALPPAGRFTFEAAAALRDIGFIAAGSGIAPILPLIRQALREEPQSHVWLIDQNHSEEDVIFAQELEALERGAGSAPRLTRISLLSSPHAHNILPRRLNNANLETLVRGLLRHDPKDAVFYCCGPEALMRMARFTLRLMGFAPEQFRQEHFTVDPVPHPPQLVEATPRTIRLHWKGVVHEFTVTYPTNLLQAALDQGIPYPYSCRGGRCSACAARCTSGKVVMSINDVLTDKDMAEGWVLTCTGYAATDVELLG</sequence>
<dbReference type="InterPro" id="IPR050415">
    <property type="entry name" value="MRET"/>
</dbReference>
<dbReference type="OrthoDB" id="9789468at2"/>
<dbReference type="Pfam" id="PF00111">
    <property type="entry name" value="Fer2"/>
    <property type="match status" value="1"/>
</dbReference>
<dbReference type="Pfam" id="PF00175">
    <property type="entry name" value="NAD_binding_1"/>
    <property type="match status" value="1"/>
</dbReference>
<accession>A0A4R8DUV6</accession>